<organism evidence="1 2">
    <name type="scientific">Eucalyptus globulus</name>
    <name type="common">Tasmanian blue gum</name>
    <dbReference type="NCBI Taxonomy" id="34317"/>
    <lineage>
        <taxon>Eukaryota</taxon>
        <taxon>Viridiplantae</taxon>
        <taxon>Streptophyta</taxon>
        <taxon>Embryophyta</taxon>
        <taxon>Tracheophyta</taxon>
        <taxon>Spermatophyta</taxon>
        <taxon>Magnoliopsida</taxon>
        <taxon>eudicotyledons</taxon>
        <taxon>Gunneridae</taxon>
        <taxon>Pentapetalae</taxon>
        <taxon>rosids</taxon>
        <taxon>malvids</taxon>
        <taxon>Myrtales</taxon>
        <taxon>Myrtaceae</taxon>
        <taxon>Myrtoideae</taxon>
        <taxon>Eucalypteae</taxon>
        <taxon>Eucalyptus</taxon>
    </lineage>
</organism>
<name>A0ABD3JW25_EUCGL</name>
<keyword evidence="2" id="KW-1185">Reference proteome</keyword>
<reference evidence="1 2" key="1">
    <citation type="submission" date="2024-11" db="EMBL/GenBank/DDBJ databases">
        <title>Chromosome-level genome assembly of Eucalyptus globulus Labill. provides insights into its genome evolution.</title>
        <authorList>
            <person name="Li X."/>
        </authorList>
    </citation>
    <scope>NUCLEOTIDE SEQUENCE [LARGE SCALE GENOMIC DNA]</scope>
    <source>
        <strain evidence="1">CL2024</strain>
        <tissue evidence="1">Fresh tender leaves</tissue>
    </source>
</reference>
<evidence type="ECO:0000313" key="1">
    <source>
        <dbReference type="EMBL" id="KAL3727680.1"/>
    </source>
</evidence>
<sequence>MRCPMCRAVEEGVWRTFPTGAQRSSRAGAHLAQEGVQVPPVRMQPESGIYWSLDQGWFSGSLSHGNGGPIRHPHLFQRRHRETAHMMMGSVNGSGRASASSHVTRITHLRLGVNRRPNYGYSFQGGVGPNEHYHPFPRGMNNVQPVELEAPGAFLGEPILNNRTTTGRLPGRLAGPAPMQHSMNLQSPPVRTMMRAANNRSISSGLLPDVRMAFQAEGSGMVNIQLPNVEVVVALSADVQPRDGMDGLEDIMSDGEESIEDLLM</sequence>
<proteinExistence type="predicted"/>
<protein>
    <submittedName>
        <fullName evidence="1">Uncharacterized protein</fullName>
    </submittedName>
</protein>
<dbReference type="EMBL" id="JBJKBG010000008">
    <property type="protein sequence ID" value="KAL3727680.1"/>
    <property type="molecule type" value="Genomic_DNA"/>
</dbReference>
<evidence type="ECO:0000313" key="2">
    <source>
        <dbReference type="Proteomes" id="UP001634007"/>
    </source>
</evidence>
<comment type="caution">
    <text evidence="1">The sequence shown here is derived from an EMBL/GenBank/DDBJ whole genome shotgun (WGS) entry which is preliminary data.</text>
</comment>
<accession>A0ABD3JW25</accession>
<dbReference type="AlphaFoldDB" id="A0ABD3JW25"/>
<gene>
    <name evidence="1" type="ORF">ACJRO7_032421</name>
</gene>
<dbReference type="Proteomes" id="UP001634007">
    <property type="component" value="Unassembled WGS sequence"/>
</dbReference>